<dbReference type="EMBL" id="LR743589">
    <property type="protein sequence ID" value="CAA2615713.1"/>
    <property type="molecule type" value="Genomic_DNA"/>
</dbReference>
<name>A0A7I8IE97_SPIIN</name>
<accession>A0A7I8IE97</accession>
<keyword evidence="2" id="KW-1185">Reference proteome</keyword>
<proteinExistence type="predicted"/>
<reference evidence="1 2" key="1">
    <citation type="submission" date="2019-12" db="EMBL/GenBank/DDBJ databases">
        <authorList>
            <person name="Scholz U."/>
            <person name="Mascher M."/>
            <person name="Fiebig A."/>
        </authorList>
    </citation>
    <scope>NUCLEOTIDE SEQUENCE</scope>
</reference>
<dbReference type="Proteomes" id="UP001189122">
    <property type="component" value="Unassembled WGS sequence"/>
</dbReference>
<sequence>MDFSMKVWRFADEIKQLLICQRVF</sequence>
<dbReference type="AlphaFoldDB" id="A0A7I8IE97"/>
<protein>
    <submittedName>
        <fullName evidence="1">Uncharacterized protein</fullName>
    </submittedName>
</protein>
<dbReference type="EMBL" id="CACRZD030000002">
    <property type="protein sequence ID" value="CAA6655423.1"/>
    <property type="molecule type" value="Genomic_DNA"/>
</dbReference>
<evidence type="ECO:0000313" key="1">
    <source>
        <dbReference type="EMBL" id="CAA2615713.1"/>
    </source>
</evidence>
<evidence type="ECO:0000313" key="2">
    <source>
        <dbReference type="Proteomes" id="UP001189122"/>
    </source>
</evidence>
<gene>
    <name evidence="1" type="ORF">SI7747_02001963</name>
</gene>
<organism evidence="1">
    <name type="scientific">Spirodela intermedia</name>
    <name type="common">Intermediate duckweed</name>
    <dbReference type="NCBI Taxonomy" id="51605"/>
    <lineage>
        <taxon>Eukaryota</taxon>
        <taxon>Viridiplantae</taxon>
        <taxon>Streptophyta</taxon>
        <taxon>Embryophyta</taxon>
        <taxon>Tracheophyta</taxon>
        <taxon>Spermatophyta</taxon>
        <taxon>Magnoliopsida</taxon>
        <taxon>Liliopsida</taxon>
        <taxon>Araceae</taxon>
        <taxon>Lemnoideae</taxon>
        <taxon>Spirodela</taxon>
    </lineage>
</organism>